<dbReference type="InterPro" id="IPR001245">
    <property type="entry name" value="Ser-Thr/Tyr_kinase_cat_dom"/>
</dbReference>
<sequence>MNLAKLFVVVLLFNSLSTLEIKTNINWDKFIHSQSETSRSDHISKKIIAVNQNVVVASTIRVTSDEISLIGQESTLFFSPQPEEYNRWPLSSPGQKSATNHIPTTENSDNTHDRKPTFMFDIWNSSFSAKGIEAVLTCDNTGLCSISGSSVAVSSSLISSIELISPFLVIVSDSGLDNLHSRIVLSEITHTSTSDFLPSFVDISHPLSSYSLHPASSSDDPIHRSVGGVSVVGIGLRLSDSCLASGTGPLFSFGLNGHASPSPTLTNDLPMETALVQSSLVNMSSRSTAAGRESEGSLFGSNAKQRIVGSEISKSANHQRGTAMLDPNMGGCLVCLNTSFSSCHTHANTGQAISRKDHIQGDRFEASQLTSTSVSFTLCTFNGITSPDTNTGGAAISIIQANADLTVSQCFFHKCSVTGSASRGGAICFEPTIENQNSITVELSSFTECQAPYSFFMIYGKASAIRVNGSAISTISRNFFHLSNATGRGGAIDLNSTNGIVSNCSFVECASLNQYGGGIVFSMMISLSLMHTQFRDCSGLSDGSNDVGYIQNDNELLDSTCIQFCDSTSGSPNLRYIQPYGTDAILIPQLGEDENTFIVGFGITFEGAKCVVEISTNTPLNGAMGLLLDGGNVQRCVHIQFGSDGTQSTTGSVELSSDEHGILPTLADGRTYSPRRAAIAGKRILASVYHVQPHLTSSPTMSLSLFGCFLQDGTISMTVKNTKGDSFTIPLDFIRDTELTGTVSLSSTDTTRLEYGEEYTIESFTTSSTGINIRNGYKFTTPSPPAILTSSTQTDGNDSMTLSFSGSGLVAASYTLTLTEQVVEGTPHTATVTLHPISDTKLEEWDIALFPHQSAQLKYGSDYKVTQMTSTIKGQITTINAPVITTPEEPSRVVGLSISEYPEKEKKVEFEVEGLMMKEGETYTLVVNKTGTTTEKQISVTFSSKTSGSGSGTLFPLLGADLEYNTNYTLTNVLDSQSQEVLFLTGLTFETKAEPSRLLTLTRTGYGTGKKTVEFSMTGRVLDETSKYHVGLNESGNEKYKVLMGFNVSTSRWEGSASLFPLLGAALEYGKTYSVSSLTKVGVATPLLFEDQTVGIETEPARLVSTSLSEIGKPNSATLVLESRELTVNAEYEISLSYSPTSPSSSLASSNSDSTTSLNVTVTSKTDNSFLLTLYPESTSDLVYGQSYVVTSMKTGLEDSILIEGADCSFSTPSEPARLASIGVGEIVSDGDTSTITLSFSSFSLLASTSYTFEFGSSASEGEVSHTKTLTLTTEANGSLSPHVMTLFPRASSDGEKKSQFEFDQTYTLTSFKQSTADILFDTPTPLDVTAEPTRIKSFVSASLSKDRSTMTVIVAGSTLSLLTGKLSLTNGSSTWESLSNALCSSTQCSAVFDTANSQTDQILQFGLTYQVATPVSADYFVCSGISVPVPFPPRLTSASFDFANSLNISCIVSFAGLDLEIGKTYTVALSDTLAFNITVRSGSSATSDQLPLGWADTLQFATEYQLKSITPTNTEDGTVDFTTLSFTTKAKPSRLSLFVDSAGSDSIFCGTEDSPCSSINVGWWIVSGLHFSKSTLSIIHNTTQTFQVATGSAEDELVINAGPSTKPELVVSSPSSPLGEGEGMIDVSKGRLWLNQVDVVLSDSPSLVLIRVVSGHLSLQLCSFTHTITSHSNNPETFSCSWTSGVVVLEDTESTIEYSTFSNLPLGAISQKGGTLSIVSSTFFDNAPVDSLFPSARRNIHCEGTGQLTIGSLNGGDGLQAGSSGWIDVGDCSLSGMESLISSTLFVPVLSSDSTCSLNKKDKSFSVSIVGTTLIPCGLSLEVYEITKKGKEGRKTPFDLSQTSTLSFTDEKITLSLPQSNFSSFDSSLEWRGRLIYGNSVHTNTSFTIQMNSSDRFSQLSKDNMKWWLPLIIILCCLALLIIFIVVLCWRRRKNQKTKDLEPKELDETPIEDEKVEDVITDNRIGVNPVNTLVSTKLNVFQTHVQKPEPSDDPMDSNNLTEALICDGGEMKTTFVRNDRTLFNALHSENKWEVQRREVERQIVKGLSTLVKKDRQAAFLKALTAHNILLDTAGNVCFRLNLSCITQSSLPISHHNTHLTSRPDSLLETGKANEAPPAEPNSLSSQPVNEGARWSAPEVIEKKANTDASPGAVFSLGLVLWEIETGLVPFGEIDAVNASRQIVAGTTPRLEIVKNSSIREVIRDCLAHNASERPELDEVLQKLEEIPADDCSNINVLLKV</sequence>
<dbReference type="InterPro" id="IPR011009">
    <property type="entry name" value="Kinase-like_dom_sf"/>
</dbReference>
<dbReference type="SUPFAM" id="SSF56112">
    <property type="entry name" value="Protein kinase-like (PK-like)"/>
    <property type="match status" value="1"/>
</dbReference>
<feature type="domain" description="Protein kinase" evidence="6">
    <location>
        <begin position="1910"/>
        <end position="2227"/>
    </location>
</feature>
<feature type="signal peptide" evidence="5">
    <location>
        <begin position="1"/>
        <end position="18"/>
    </location>
</feature>
<feature type="region of interest" description="Disordered" evidence="3">
    <location>
        <begin position="1138"/>
        <end position="1157"/>
    </location>
</feature>
<keyword evidence="4" id="KW-1133">Transmembrane helix</keyword>
<evidence type="ECO:0000256" key="5">
    <source>
        <dbReference type="SAM" id="SignalP"/>
    </source>
</evidence>
<feature type="chain" id="PRO_5045947360" description="Protein kinase domain-containing protein" evidence="5">
    <location>
        <begin position="19"/>
        <end position="2241"/>
    </location>
</feature>
<name>A0ABQ9WWG9_9EUKA</name>
<proteinExistence type="predicted"/>
<keyword evidence="1" id="KW-0547">Nucleotide-binding</keyword>
<evidence type="ECO:0000313" key="7">
    <source>
        <dbReference type="EMBL" id="KAK2943663.1"/>
    </source>
</evidence>
<keyword evidence="5" id="KW-0732">Signal</keyword>
<organism evidence="7 8">
    <name type="scientific">Blattamonas nauphoetae</name>
    <dbReference type="NCBI Taxonomy" id="2049346"/>
    <lineage>
        <taxon>Eukaryota</taxon>
        <taxon>Metamonada</taxon>
        <taxon>Preaxostyla</taxon>
        <taxon>Oxymonadida</taxon>
        <taxon>Blattamonas</taxon>
    </lineage>
</organism>
<protein>
    <recommendedName>
        <fullName evidence="6">Protein kinase domain-containing protein</fullName>
    </recommendedName>
</protein>
<evidence type="ECO:0000256" key="4">
    <source>
        <dbReference type="SAM" id="Phobius"/>
    </source>
</evidence>
<accession>A0ABQ9WWG9</accession>
<evidence type="ECO:0000256" key="3">
    <source>
        <dbReference type="SAM" id="MobiDB-lite"/>
    </source>
</evidence>
<evidence type="ECO:0000256" key="1">
    <source>
        <dbReference type="ARBA" id="ARBA00022741"/>
    </source>
</evidence>
<reference evidence="7 8" key="1">
    <citation type="journal article" date="2022" name="bioRxiv">
        <title>Genomics of Preaxostyla Flagellates Illuminates Evolutionary Transitions and the Path Towards Mitochondrial Loss.</title>
        <authorList>
            <person name="Novak L.V.F."/>
            <person name="Treitli S.C."/>
            <person name="Pyrih J."/>
            <person name="Halakuc P."/>
            <person name="Pipaliya S.V."/>
            <person name="Vacek V."/>
            <person name="Brzon O."/>
            <person name="Soukal P."/>
            <person name="Eme L."/>
            <person name="Dacks J.B."/>
            <person name="Karnkowska A."/>
            <person name="Elias M."/>
            <person name="Hampl V."/>
        </authorList>
    </citation>
    <scope>NUCLEOTIDE SEQUENCE [LARGE SCALE GENOMIC DNA]</scope>
    <source>
        <strain evidence="7">NAU3</strain>
        <tissue evidence="7">Gut</tissue>
    </source>
</reference>
<dbReference type="Proteomes" id="UP001281761">
    <property type="component" value="Unassembled WGS sequence"/>
</dbReference>
<evidence type="ECO:0000313" key="8">
    <source>
        <dbReference type="Proteomes" id="UP001281761"/>
    </source>
</evidence>
<keyword evidence="4" id="KW-0812">Transmembrane</keyword>
<feature type="transmembrane region" description="Helical" evidence="4">
    <location>
        <begin position="1908"/>
        <end position="1931"/>
    </location>
</feature>
<dbReference type="PANTHER" id="PTHR44329">
    <property type="entry name" value="SERINE/THREONINE-PROTEIN KINASE TNNI3K-RELATED"/>
    <property type="match status" value="1"/>
</dbReference>
<evidence type="ECO:0000256" key="2">
    <source>
        <dbReference type="ARBA" id="ARBA00022840"/>
    </source>
</evidence>
<feature type="region of interest" description="Disordered" evidence="3">
    <location>
        <begin position="89"/>
        <end position="113"/>
    </location>
</feature>
<dbReference type="PROSITE" id="PS50011">
    <property type="entry name" value="PROTEIN_KINASE_DOM"/>
    <property type="match status" value="1"/>
</dbReference>
<keyword evidence="4" id="KW-0472">Membrane</keyword>
<dbReference type="EMBL" id="JARBJD010000334">
    <property type="protein sequence ID" value="KAK2943663.1"/>
    <property type="molecule type" value="Genomic_DNA"/>
</dbReference>
<dbReference type="InterPro" id="IPR011050">
    <property type="entry name" value="Pectin_lyase_fold/virulence"/>
</dbReference>
<keyword evidence="2" id="KW-0067">ATP-binding</keyword>
<comment type="caution">
    <text evidence="7">The sequence shown here is derived from an EMBL/GenBank/DDBJ whole genome shotgun (WGS) entry which is preliminary data.</text>
</comment>
<keyword evidence="8" id="KW-1185">Reference proteome</keyword>
<dbReference type="Pfam" id="PF07714">
    <property type="entry name" value="PK_Tyr_Ser-Thr"/>
    <property type="match status" value="1"/>
</dbReference>
<dbReference type="InterPro" id="IPR000719">
    <property type="entry name" value="Prot_kinase_dom"/>
</dbReference>
<feature type="compositionally biased region" description="Polar residues" evidence="3">
    <location>
        <begin position="92"/>
        <end position="108"/>
    </location>
</feature>
<gene>
    <name evidence="7" type="ORF">BLNAU_21411</name>
</gene>
<dbReference type="PANTHER" id="PTHR44329:SF298">
    <property type="entry name" value="MIXED LINEAGE KINASE DOMAIN-LIKE PROTEIN"/>
    <property type="match status" value="1"/>
</dbReference>
<evidence type="ECO:0000259" key="6">
    <source>
        <dbReference type="PROSITE" id="PS50011"/>
    </source>
</evidence>
<dbReference type="Gene3D" id="1.10.510.10">
    <property type="entry name" value="Transferase(Phosphotransferase) domain 1"/>
    <property type="match status" value="1"/>
</dbReference>
<dbReference type="InterPro" id="IPR051681">
    <property type="entry name" value="Ser/Thr_Kinases-Pseudokinases"/>
</dbReference>
<dbReference type="SUPFAM" id="SSF51126">
    <property type="entry name" value="Pectin lyase-like"/>
    <property type="match status" value="1"/>
</dbReference>
<feature type="region of interest" description="Disordered" evidence="3">
    <location>
        <begin position="2094"/>
        <end position="2132"/>
    </location>
</feature>